<dbReference type="OrthoDB" id="9760358at2"/>
<dbReference type="Proteomes" id="UP000295741">
    <property type="component" value="Unassembled WGS sequence"/>
</dbReference>
<comment type="subcellular location">
    <subcellularLocation>
        <location evidence="1">Cell membrane</location>
        <topology evidence="1">Multi-pass membrane protein</topology>
    </subcellularLocation>
</comment>
<gene>
    <name evidence="11" type="ORF">BC659_2042</name>
</gene>
<dbReference type="FunFam" id="3.40.50.300:FF:000287">
    <property type="entry name" value="Multidrug ABC transporter ATP-binding protein"/>
    <property type="match status" value="1"/>
</dbReference>
<dbReference type="GO" id="GO:0005886">
    <property type="term" value="C:plasma membrane"/>
    <property type="evidence" value="ECO:0007669"/>
    <property type="project" value="UniProtKB-SubCell"/>
</dbReference>
<organism evidence="11 12">
    <name type="scientific">Sediminibacterium goheungense</name>
    <dbReference type="NCBI Taxonomy" id="1086393"/>
    <lineage>
        <taxon>Bacteria</taxon>
        <taxon>Pseudomonadati</taxon>
        <taxon>Bacteroidota</taxon>
        <taxon>Chitinophagia</taxon>
        <taxon>Chitinophagales</taxon>
        <taxon>Chitinophagaceae</taxon>
        <taxon>Sediminibacterium</taxon>
    </lineage>
</organism>
<keyword evidence="2" id="KW-0813">Transport</keyword>
<dbReference type="Gene3D" id="3.40.50.300">
    <property type="entry name" value="P-loop containing nucleotide triphosphate hydrolases"/>
    <property type="match status" value="1"/>
</dbReference>
<comment type="caution">
    <text evidence="11">The sequence shown here is derived from an EMBL/GenBank/DDBJ whole genome shotgun (WGS) entry which is preliminary data.</text>
</comment>
<keyword evidence="6 8" id="KW-1133">Transmembrane helix</keyword>
<dbReference type="SUPFAM" id="SSF90123">
    <property type="entry name" value="ABC transporter transmembrane region"/>
    <property type="match status" value="1"/>
</dbReference>
<keyword evidence="12" id="KW-1185">Reference proteome</keyword>
<dbReference type="PANTHER" id="PTHR43394:SF1">
    <property type="entry name" value="ATP-BINDING CASSETTE SUB-FAMILY B MEMBER 10, MITOCHONDRIAL"/>
    <property type="match status" value="1"/>
</dbReference>
<sequence>MTETNKKKVFDFSLLSRVFHFVKPYKTSFYLSIMLALLMAAFAPVRPYLIQLTVDRATGKAVGIPGWLDSLLFNPDLSDASRFIITVTLFQIAFLFVETAIRFVFTFMTASMGQHVVRDMRIATYKKILGLNLRQFDKTPIGTLTTRTIDDIERINDIFSDGLIPIIADLLVIVVTLSVMFWENWQLTLICLTPFPIMIIATYYFKESVNKSFISVRNAVASLNAFVQEHITGMQVVQAFAAEEREMNKFKKINAEHRNANIKAIFAYSVFFPVVEVVLALSTGLLVWWIAGKPAGTSPGLLMAFILYLNQIFRPLRVIADKFNVLQMGMVAAERVFKVMDNTDEITAADYGTHSPEHIKGEIEMDQVSFAYTDEQYVLKNISFHVKAGETVALVGHTGSGKTSIISLLNRLYQVQRGEIKIDGVNIKDYDIERLRKSMGVVLQDVFLFSGSVIDNITLRNPDISKEQVVAAAKMMGVHDFIMRLPGGYDYNVMERGSTLSLGQRQLISFIRALLYNPSILILDEATSSIDTESELLIEKAIDQLISGRTSIVIAHRLSTIRKADKIIVLDKGEIKEMGSHDELLLMGGFYAKLHEMQFEKKKTVLA</sequence>
<evidence type="ECO:0000256" key="8">
    <source>
        <dbReference type="SAM" id="Phobius"/>
    </source>
</evidence>
<dbReference type="RefSeq" id="WP_133474612.1">
    <property type="nucleotide sequence ID" value="NZ_SNWP01000011.1"/>
</dbReference>
<feature type="transmembrane region" description="Helical" evidence="8">
    <location>
        <begin position="265"/>
        <end position="290"/>
    </location>
</feature>
<dbReference type="PANTHER" id="PTHR43394">
    <property type="entry name" value="ATP-DEPENDENT PERMEASE MDL1, MITOCHONDRIAL"/>
    <property type="match status" value="1"/>
</dbReference>
<dbReference type="EMBL" id="SNWP01000011">
    <property type="protein sequence ID" value="TDO26733.1"/>
    <property type="molecule type" value="Genomic_DNA"/>
</dbReference>
<dbReference type="GO" id="GO:0005524">
    <property type="term" value="F:ATP binding"/>
    <property type="evidence" value="ECO:0007669"/>
    <property type="project" value="UniProtKB-KW"/>
</dbReference>
<proteinExistence type="predicted"/>
<dbReference type="Pfam" id="PF00005">
    <property type="entry name" value="ABC_tran"/>
    <property type="match status" value="1"/>
</dbReference>
<keyword evidence="4" id="KW-0547">Nucleotide-binding</keyword>
<feature type="transmembrane region" description="Helical" evidence="8">
    <location>
        <begin position="83"/>
        <end position="105"/>
    </location>
</feature>
<dbReference type="InterPro" id="IPR017871">
    <property type="entry name" value="ABC_transporter-like_CS"/>
</dbReference>
<name>A0A4R6IVN9_9BACT</name>
<evidence type="ECO:0000313" key="12">
    <source>
        <dbReference type="Proteomes" id="UP000295741"/>
    </source>
</evidence>
<dbReference type="GO" id="GO:0016887">
    <property type="term" value="F:ATP hydrolysis activity"/>
    <property type="evidence" value="ECO:0007669"/>
    <property type="project" value="InterPro"/>
</dbReference>
<dbReference type="InterPro" id="IPR011527">
    <property type="entry name" value="ABC1_TM_dom"/>
</dbReference>
<dbReference type="InterPro" id="IPR039421">
    <property type="entry name" value="Type_1_exporter"/>
</dbReference>
<dbReference type="PROSITE" id="PS00211">
    <property type="entry name" value="ABC_TRANSPORTER_1"/>
    <property type="match status" value="1"/>
</dbReference>
<dbReference type="AlphaFoldDB" id="A0A4R6IVN9"/>
<evidence type="ECO:0000256" key="1">
    <source>
        <dbReference type="ARBA" id="ARBA00004651"/>
    </source>
</evidence>
<evidence type="ECO:0000259" key="9">
    <source>
        <dbReference type="PROSITE" id="PS50893"/>
    </source>
</evidence>
<dbReference type="InterPro" id="IPR036640">
    <property type="entry name" value="ABC1_TM_sf"/>
</dbReference>
<dbReference type="InterPro" id="IPR027417">
    <property type="entry name" value="P-loop_NTPase"/>
</dbReference>
<evidence type="ECO:0000256" key="3">
    <source>
        <dbReference type="ARBA" id="ARBA00022692"/>
    </source>
</evidence>
<dbReference type="SMART" id="SM00382">
    <property type="entry name" value="AAA"/>
    <property type="match status" value="1"/>
</dbReference>
<evidence type="ECO:0000256" key="2">
    <source>
        <dbReference type="ARBA" id="ARBA00022448"/>
    </source>
</evidence>
<accession>A0A4R6IVN9</accession>
<evidence type="ECO:0000256" key="6">
    <source>
        <dbReference type="ARBA" id="ARBA00022989"/>
    </source>
</evidence>
<dbReference type="CDD" id="cd18544">
    <property type="entry name" value="ABC_6TM_TmrA_like"/>
    <property type="match status" value="1"/>
</dbReference>
<feature type="domain" description="ABC transporter" evidence="9">
    <location>
        <begin position="363"/>
        <end position="597"/>
    </location>
</feature>
<feature type="transmembrane region" description="Helical" evidence="8">
    <location>
        <begin position="27"/>
        <end position="45"/>
    </location>
</feature>
<dbReference type="InterPro" id="IPR003593">
    <property type="entry name" value="AAA+_ATPase"/>
</dbReference>
<feature type="transmembrane region" description="Helical" evidence="8">
    <location>
        <begin position="162"/>
        <end position="181"/>
    </location>
</feature>
<protein>
    <submittedName>
        <fullName evidence="11">ATP-binding cassette subfamily B protein</fullName>
    </submittedName>
</protein>
<dbReference type="CDD" id="cd03254">
    <property type="entry name" value="ABCC_Glucan_exporter_like"/>
    <property type="match status" value="1"/>
</dbReference>
<dbReference type="Gene3D" id="1.20.1560.10">
    <property type="entry name" value="ABC transporter type 1, transmembrane domain"/>
    <property type="match status" value="1"/>
</dbReference>
<dbReference type="SUPFAM" id="SSF52540">
    <property type="entry name" value="P-loop containing nucleoside triphosphate hydrolases"/>
    <property type="match status" value="1"/>
</dbReference>
<evidence type="ECO:0000259" key="10">
    <source>
        <dbReference type="PROSITE" id="PS50929"/>
    </source>
</evidence>
<keyword evidence="5 11" id="KW-0067">ATP-binding</keyword>
<dbReference type="GO" id="GO:0015421">
    <property type="term" value="F:ABC-type oligopeptide transporter activity"/>
    <property type="evidence" value="ECO:0007669"/>
    <property type="project" value="TreeGrafter"/>
</dbReference>
<feature type="transmembrane region" description="Helical" evidence="8">
    <location>
        <begin position="187"/>
        <end position="205"/>
    </location>
</feature>
<feature type="domain" description="ABC transmembrane type-1" evidence="10">
    <location>
        <begin position="31"/>
        <end position="328"/>
    </location>
</feature>
<dbReference type="Pfam" id="PF00664">
    <property type="entry name" value="ABC_membrane"/>
    <property type="match status" value="1"/>
</dbReference>
<evidence type="ECO:0000313" key="11">
    <source>
        <dbReference type="EMBL" id="TDO26733.1"/>
    </source>
</evidence>
<evidence type="ECO:0000256" key="7">
    <source>
        <dbReference type="ARBA" id="ARBA00023136"/>
    </source>
</evidence>
<keyword evidence="7 8" id="KW-0472">Membrane</keyword>
<evidence type="ECO:0000256" key="5">
    <source>
        <dbReference type="ARBA" id="ARBA00022840"/>
    </source>
</evidence>
<dbReference type="InterPro" id="IPR003439">
    <property type="entry name" value="ABC_transporter-like_ATP-bd"/>
</dbReference>
<evidence type="ECO:0000256" key="4">
    <source>
        <dbReference type="ARBA" id="ARBA00022741"/>
    </source>
</evidence>
<reference evidence="11 12" key="1">
    <citation type="submission" date="2019-03" db="EMBL/GenBank/DDBJ databases">
        <title>Genomic Encyclopedia of Archaeal and Bacterial Type Strains, Phase II (KMG-II): from individual species to whole genera.</title>
        <authorList>
            <person name="Goeker M."/>
        </authorList>
    </citation>
    <scope>NUCLEOTIDE SEQUENCE [LARGE SCALE GENOMIC DNA]</scope>
    <source>
        <strain evidence="11 12">DSM 28323</strain>
    </source>
</reference>
<dbReference type="PROSITE" id="PS50929">
    <property type="entry name" value="ABC_TM1F"/>
    <property type="match status" value="1"/>
</dbReference>
<dbReference type="PROSITE" id="PS50893">
    <property type="entry name" value="ABC_TRANSPORTER_2"/>
    <property type="match status" value="1"/>
</dbReference>
<keyword evidence="3 8" id="KW-0812">Transmembrane</keyword>